<name>A0A7G1NZT6_9ACTN</name>
<evidence type="ECO:0000313" key="1">
    <source>
        <dbReference type="EMBL" id="BCL28489.1"/>
    </source>
</evidence>
<dbReference type="AlphaFoldDB" id="A0A7G1NZT6"/>
<dbReference type="EMBL" id="AP023440">
    <property type="protein sequence ID" value="BCL28489.1"/>
    <property type="molecule type" value="Genomic_DNA"/>
</dbReference>
<proteinExistence type="predicted"/>
<dbReference type="KEGG" id="sgm:GCM10017557_33480"/>
<dbReference type="Proteomes" id="UP000516444">
    <property type="component" value="Chromosome"/>
</dbReference>
<organism evidence="1 2">
    <name type="scientific">Streptomyces aurantiacus</name>
    <dbReference type="NCBI Taxonomy" id="47760"/>
    <lineage>
        <taxon>Bacteria</taxon>
        <taxon>Bacillati</taxon>
        <taxon>Actinomycetota</taxon>
        <taxon>Actinomycetes</taxon>
        <taxon>Kitasatosporales</taxon>
        <taxon>Streptomycetaceae</taxon>
        <taxon>Streptomyces</taxon>
        <taxon>Streptomyces aurantiacus group</taxon>
    </lineage>
</organism>
<reference evidence="1 2" key="1">
    <citation type="journal article" date="2014" name="Int. J. Syst. Evol. Microbiol.">
        <title>Complete genome sequence of Corynebacterium casei LMG S-19264T (=DSM 44701T), isolated from a smear-ripened cheese.</title>
        <authorList>
            <consortium name="US DOE Joint Genome Institute (JGI-PGF)"/>
            <person name="Walter F."/>
            <person name="Albersmeier A."/>
            <person name="Kalinowski J."/>
            <person name="Ruckert C."/>
        </authorList>
    </citation>
    <scope>NUCLEOTIDE SEQUENCE [LARGE SCALE GENOMIC DNA]</scope>
    <source>
        <strain evidence="1 2">JCM 4677</strain>
    </source>
</reference>
<gene>
    <name evidence="1" type="ORF">GCM10017557_33480</name>
</gene>
<keyword evidence="2" id="KW-1185">Reference proteome</keyword>
<protein>
    <submittedName>
        <fullName evidence="1">Uncharacterized protein</fullName>
    </submittedName>
</protein>
<sequence length="67" mass="7668">MTADSAKPRDEDAGTFVQESPVHMAFEIERVDGTQAERLRKEQTRAIREVVQWLAQMRSEHGQDRAA</sequence>
<accession>A0A7G1NZT6</accession>
<evidence type="ECO:0000313" key="2">
    <source>
        <dbReference type="Proteomes" id="UP000516444"/>
    </source>
</evidence>